<dbReference type="AlphaFoldDB" id="A0A4S2MSR2"/>
<proteinExistence type="predicted"/>
<gene>
    <name evidence="1" type="ORF">EX30DRAFT_114154</name>
</gene>
<keyword evidence="2" id="KW-1185">Reference proteome</keyword>
<name>A0A4S2MSR2_9PEZI</name>
<dbReference type="Proteomes" id="UP000298138">
    <property type="component" value="Unassembled WGS sequence"/>
</dbReference>
<dbReference type="EMBL" id="ML220133">
    <property type="protein sequence ID" value="TGZ79217.1"/>
    <property type="molecule type" value="Genomic_DNA"/>
</dbReference>
<organism evidence="1 2">
    <name type="scientific">Ascodesmis nigricans</name>
    <dbReference type="NCBI Taxonomy" id="341454"/>
    <lineage>
        <taxon>Eukaryota</taxon>
        <taxon>Fungi</taxon>
        <taxon>Dikarya</taxon>
        <taxon>Ascomycota</taxon>
        <taxon>Pezizomycotina</taxon>
        <taxon>Pezizomycetes</taxon>
        <taxon>Pezizales</taxon>
        <taxon>Ascodesmidaceae</taxon>
        <taxon>Ascodesmis</taxon>
    </lineage>
</organism>
<protein>
    <submittedName>
        <fullName evidence="1">Uncharacterized protein</fullName>
    </submittedName>
</protein>
<dbReference type="InParanoid" id="A0A4S2MSR2"/>
<sequence length="116" mass="12458">MTIESSRRRCAGGGDDAAPMLISILRNKETRKRTGRRVLREMLGRYGRYGRCCRDMGLEHTRHGERRLVMIRSVHEPLGGAVAAVDVFAPDAEGRGGVEGGDAGWCGGGGGGGHCY</sequence>
<evidence type="ECO:0000313" key="2">
    <source>
        <dbReference type="Proteomes" id="UP000298138"/>
    </source>
</evidence>
<evidence type="ECO:0000313" key="1">
    <source>
        <dbReference type="EMBL" id="TGZ79217.1"/>
    </source>
</evidence>
<reference evidence="1 2" key="1">
    <citation type="submission" date="2019-04" db="EMBL/GenBank/DDBJ databases">
        <title>Comparative genomics and transcriptomics to analyze fruiting body development in filamentous ascomycetes.</title>
        <authorList>
            <consortium name="DOE Joint Genome Institute"/>
            <person name="Lutkenhaus R."/>
            <person name="Traeger S."/>
            <person name="Breuer J."/>
            <person name="Kuo A."/>
            <person name="Lipzen A."/>
            <person name="Pangilinan J."/>
            <person name="Dilworth D."/>
            <person name="Sandor L."/>
            <person name="Poggeler S."/>
            <person name="Barry K."/>
            <person name="Grigoriev I.V."/>
            <person name="Nowrousian M."/>
        </authorList>
    </citation>
    <scope>NUCLEOTIDE SEQUENCE [LARGE SCALE GENOMIC DNA]</scope>
    <source>
        <strain evidence="1 2">CBS 389.68</strain>
    </source>
</reference>
<accession>A0A4S2MSR2</accession>